<keyword evidence="6" id="KW-0534">Nitrate assimilation</keyword>
<dbReference type="PROSITE" id="PS51300">
    <property type="entry name" value="NIRD"/>
    <property type="match status" value="1"/>
</dbReference>
<keyword evidence="5" id="KW-0411">Iron-sulfur</keyword>
<dbReference type="GO" id="GO:0051537">
    <property type="term" value="F:2 iron, 2 sulfur cluster binding"/>
    <property type="evidence" value="ECO:0007669"/>
    <property type="project" value="UniProtKB-KW"/>
</dbReference>
<sequence>MKTSNAAVATQPGWQTVCRLQDLVADSGVVVWHEGEQVALFYLPDQAQPVYALDNRDPRSGANIIGRGLVGSLKGQLVVAAPLYKQHFSLHDGHCLEDTAQALRVWPVRVCGDAVELAACA</sequence>
<dbReference type="CDD" id="cd03529">
    <property type="entry name" value="Rieske_NirD"/>
    <property type="match status" value="1"/>
</dbReference>
<comment type="caution">
    <text evidence="8">The sequence shown here is derived from an EMBL/GenBank/DDBJ whole genome shotgun (WGS) entry which is preliminary data.</text>
</comment>
<protein>
    <submittedName>
        <fullName evidence="8">Nitrite reductase (NAD(P)H) small subunit</fullName>
    </submittedName>
</protein>
<evidence type="ECO:0000256" key="2">
    <source>
        <dbReference type="ARBA" id="ARBA00022723"/>
    </source>
</evidence>
<dbReference type="PANTHER" id="PTHR40562:SF1">
    <property type="entry name" value="NITRITE REDUCTASE (NADH) SMALL SUBUNIT"/>
    <property type="match status" value="1"/>
</dbReference>
<reference evidence="8 9" key="1">
    <citation type="submission" date="2017-04" db="EMBL/GenBank/DDBJ databases">
        <title>Presence of VIM-2 positive Pseudomonas species in chickens and their surrounding environment.</title>
        <authorList>
            <person name="Zhang R."/>
        </authorList>
    </citation>
    <scope>NUCLEOTIDE SEQUENCE [LARGE SCALE GENOMIC DNA]</scope>
    <source>
        <strain evidence="8 9">DZ-C18</strain>
    </source>
</reference>
<feature type="domain" description="Rieske" evidence="7">
    <location>
        <begin position="15"/>
        <end position="117"/>
    </location>
</feature>
<dbReference type="Pfam" id="PF13806">
    <property type="entry name" value="Rieske_2"/>
    <property type="match status" value="1"/>
</dbReference>
<keyword evidence="2" id="KW-0479">Metal-binding</keyword>
<evidence type="ECO:0000256" key="4">
    <source>
        <dbReference type="ARBA" id="ARBA00023004"/>
    </source>
</evidence>
<dbReference type="GO" id="GO:0008942">
    <property type="term" value="F:nitrite reductase [NAD(P)H] activity"/>
    <property type="evidence" value="ECO:0007669"/>
    <property type="project" value="InterPro"/>
</dbReference>
<evidence type="ECO:0000256" key="3">
    <source>
        <dbReference type="ARBA" id="ARBA00023002"/>
    </source>
</evidence>
<keyword evidence="1" id="KW-0001">2Fe-2S</keyword>
<evidence type="ECO:0000313" key="9">
    <source>
        <dbReference type="Proteomes" id="UP000193675"/>
    </source>
</evidence>
<evidence type="ECO:0000256" key="5">
    <source>
        <dbReference type="ARBA" id="ARBA00023014"/>
    </source>
</evidence>
<evidence type="ECO:0000256" key="1">
    <source>
        <dbReference type="ARBA" id="ARBA00022714"/>
    </source>
</evidence>
<dbReference type="InterPro" id="IPR017881">
    <property type="entry name" value="NirD"/>
</dbReference>
<dbReference type="EMBL" id="NBWC01000035">
    <property type="protein sequence ID" value="ORL61006.1"/>
    <property type="molecule type" value="Genomic_DNA"/>
</dbReference>
<dbReference type="SUPFAM" id="SSF50022">
    <property type="entry name" value="ISP domain"/>
    <property type="match status" value="1"/>
</dbReference>
<dbReference type="OrthoDB" id="516687at2"/>
<dbReference type="PROSITE" id="PS51296">
    <property type="entry name" value="RIESKE"/>
    <property type="match status" value="1"/>
</dbReference>
<gene>
    <name evidence="8" type="ORF">B7H17_21800</name>
</gene>
<dbReference type="PANTHER" id="PTHR40562">
    <property type="match status" value="1"/>
</dbReference>
<keyword evidence="4" id="KW-0408">Iron</keyword>
<dbReference type="RefSeq" id="WP_084858655.1">
    <property type="nucleotide sequence ID" value="NZ_JAOTEI010000237.1"/>
</dbReference>
<name>A0A1X0ZQ94_PSEPU</name>
<dbReference type="GO" id="GO:0042128">
    <property type="term" value="P:nitrate assimilation"/>
    <property type="evidence" value="ECO:0007669"/>
    <property type="project" value="UniProtKB-KW"/>
</dbReference>
<organism evidence="8 9">
    <name type="scientific">Pseudomonas putida</name>
    <name type="common">Arthrobacter siderocapsulatus</name>
    <dbReference type="NCBI Taxonomy" id="303"/>
    <lineage>
        <taxon>Bacteria</taxon>
        <taxon>Pseudomonadati</taxon>
        <taxon>Pseudomonadota</taxon>
        <taxon>Gammaproteobacteria</taxon>
        <taxon>Pseudomonadales</taxon>
        <taxon>Pseudomonadaceae</taxon>
        <taxon>Pseudomonas</taxon>
    </lineage>
</organism>
<dbReference type="GO" id="GO:0046872">
    <property type="term" value="F:metal ion binding"/>
    <property type="evidence" value="ECO:0007669"/>
    <property type="project" value="UniProtKB-KW"/>
</dbReference>
<dbReference type="Gene3D" id="2.102.10.10">
    <property type="entry name" value="Rieske [2Fe-2S] iron-sulphur domain"/>
    <property type="match status" value="1"/>
</dbReference>
<dbReference type="InterPro" id="IPR036922">
    <property type="entry name" value="Rieske_2Fe-2S_sf"/>
</dbReference>
<evidence type="ECO:0000259" key="7">
    <source>
        <dbReference type="PROSITE" id="PS51296"/>
    </source>
</evidence>
<dbReference type="AlphaFoldDB" id="A0A1X0ZQ94"/>
<evidence type="ECO:0000256" key="6">
    <source>
        <dbReference type="ARBA" id="ARBA00023063"/>
    </source>
</evidence>
<evidence type="ECO:0000313" key="8">
    <source>
        <dbReference type="EMBL" id="ORL61006.1"/>
    </source>
</evidence>
<proteinExistence type="predicted"/>
<dbReference type="Proteomes" id="UP000193675">
    <property type="component" value="Unassembled WGS sequence"/>
</dbReference>
<keyword evidence="3" id="KW-0560">Oxidoreductase</keyword>
<dbReference type="InterPro" id="IPR012748">
    <property type="entry name" value="Rieske-like_NirD"/>
</dbReference>
<dbReference type="NCBIfam" id="TIGR02378">
    <property type="entry name" value="nirD_assim_sml"/>
    <property type="match status" value="1"/>
</dbReference>
<dbReference type="InterPro" id="IPR017941">
    <property type="entry name" value="Rieske_2Fe-2S"/>
</dbReference>
<accession>A0A1X0ZQ94</accession>